<dbReference type="InterPro" id="IPR017568">
    <property type="entry name" value="3-oxoacyl-ACP_synth-2"/>
</dbReference>
<feature type="active site" description="For beta-ketoacyl synthase activity" evidence="15">
    <location>
        <position position="164"/>
    </location>
</feature>
<evidence type="ECO:0000259" key="17">
    <source>
        <dbReference type="PROSITE" id="PS52004"/>
    </source>
</evidence>
<dbReference type="NCBIfam" id="NF004970">
    <property type="entry name" value="PRK06333.1"/>
    <property type="match status" value="1"/>
</dbReference>
<evidence type="ECO:0000256" key="1">
    <source>
        <dbReference type="ARBA" id="ARBA00005194"/>
    </source>
</evidence>
<dbReference type="InterPro" id="IPR018201">
    <property type="entry name" value="Ketoacyl_synth_AS"/>
</dbReference>
<evidence type="ECO:0000256" key="13">
    <source>
        <dbReference type="ARBA" id="ARBA00047659"/>
    </source>
</evidence>
<evidence type="ECO:0000256" key="14">
    <source>
        <dbReference type="PIRNR" id="PIRNR000447"/>
    </source>
</evidence>
<keyword evidence="10 14" id="KW-0012">Acyltransferase</keyword>
<evidence type="ECO:0000256" key="10">
    <source>
        <dbReference type="ARBA" id="ARBA00023315"/>
    </source>
</evidence>
<evidence type="ECO:0000256" key="7">
    <source>
        <dbReference type="ARBA" id="ARBA00022832"/>
    </source>
</evidence>
<evidence type="ECO:0000313" key="19">
    <source>
        <dbReference type="Proteomes" id="UP000294937"/>
    </source>
</evidence>
<dbReference type="InterPro" id="IPR000794">
    <property type="entry name" value="Beta-ketoacyl_synthase"/>
</dbReference>
<dbReference type="Proteomes" id="UP000294937">
    <property type="component" value="Unassembled WGS sequence"/>
</dbReference>
<dbReference type="GO" id="GO:0004315">
    <property type="term" value="F:3-oxoacyl-[acyl-carrier-protein] synthase activity"/>
    <property type="evidence" value="ECO:0007669"/>
    <property type="project" value="UniProtKB-UniRule"/>
</dbReference>
<dbReference type="RefSeq" id="WP_131926230.1">
    <property type="nucleotide sequence ID" value="NZ_SMAG01000009.1"/>
</dbReference>
<keyword evidence="8" id="KW-0443">Lipid metabolism</keyword>
<comment type="pathway">
    <text evidence="1 14">Lipid metabolism; fatty acid biosynthesis.</text>
</comment>
<keyword evidence="7" id="KW-0276">Fatty acid metabolism</keyword>
<name>A0A4R3L1U0_9BACL</name>
<dbReference type="EMBL" id="SMAG01000009">
    <property type="protein sequence ID" value="TCS93112.1"/>
    <property type="molecule type" value="Genomic_DNA"/>
</dbReference>
<evidence type="ECO:0000256" key="8">
    <source>
        <dbReference type="ARBA" id="ARBA00023098"/>
    </source>
</evidence>
<keyword evidence="9 14" id="KW-0275">Fatty acid biosynthesis</keyword>
<dbReference type="SMART" id="SM00825">
    <property type="entry name" value="PKS_KS"/>
    <property type="match status" value="1"/>
</dbReference>
<dbReference type="InterPro" id="IPR014031">
    <property type="entry name" value="Ketoacyl_synth_C"/>
</dbReference>
<dbReference type="InterPro" id="IPR020841">
    <property type="entry name" value="PKS_Beta-ketoAc_synthase_dom"/>
</dbReference>
<evidence type="ECO:0000256" key="5">
    <source>
        <dbReference type="ARBA" id="ARBA00022516"/>
    </source>
</evidence>
<dbReference type="OrthoDB" id="9808669at2"/>
<evidence type="ECO:0000256" key="11">
    <source>
        <dbReference type="ARBA" id="ARBA00024006"/>
    </source>
</evidence>
<evidence type="ECO:0000256" key="12">
    <source>
        <dbReference type="ARBA" id="ARBA00047318"/>
    </source>
</evidence>
<dbReference type="PANTHER" id="PTHR11712">
    <property type="entry name" value="POLYKETIDE SYNTHASE-RELATED"/>
    <property type="match status" value="1"/>
</dbReference>
<gene>
    <name evidence="18" type="ORF">EDD58_10954</name>
</gene>
<dbReference type="Gene3D" id="3.40.47.10">
    <property type="match status" value="1"/>
</dbReference>
<dbReference type="NCBIfam" id="NF005589">
    <property type="entry name" value="PRK07314.1"/>
    <property type="match status" value="1"/>
</dbReference>
<dbReference type="InterPro" id="IPR016039">
    <property type="entry name" value="Thiolase-like"/>
</dbReference>
<evidence type="ECO:0000256" key="3">
    <source>
        <dbReference type="ARBA" id="ARBA00012356"/>
    </source>
</evidence>
<comment type="function">
    <text evidence="11 14">Involved in the type II fatty acid elongation cycle. Catalyzes the elongation of a wide range of acyl-ACP by the addition of two carbons from malonyl-ACP to an acyl acceptor. Can efficiently catalyze the conversion of palmitoleoyl-ACP (cis-hexadec-9-enoyl-ACP) to cis-vaccenoyl-ACP (cis-octadec-11-enoyl-ACP), an essential step in the thermal regulation of fatty acid composition.</text>
</comment>
<comment type="catalytic activity">
    <reaction evidence="12 14">
        <text>(9Z)-hexadecenoyl-[ACP] + malonyl-[ACP] + H(+) = 3-oxo-(11Z)-octadecenoyl-[ACP] + holo-[ACP] + CO2</text>
        <dbReference type="Rhea" id="RHEA:55040"/>
        <dbReference type="Rhea" id="RHEA-COMP:9623"/>
        <dbReference type="Rhea" id="RHEA-COMP:9685"/>
        <dbReference type="Rhea" id="RHEA-COMP:10800"/>
        <dbReference type="Rhea" id="RHEA-COMP:14074"/>
        <dbReference type="ChEBI" id="CHEBI:15378"/>
        <dbReference type="ChEBI" id="CHEBI:16526"/>
        <dbReference type="ChEBI" id="CHEBI:64479"/>
        <dbReference type="ChEBI" id="CHEBI:78449"/>
        <dbReference type="ChEBI" id="CHEBI:83989"/>
        <dbReference type="ChEBI" id="CHEBI:138538"/>
        <dbReference type="EC" id="2.3.1.179"/>
    </reaction>
</comment>
<evidence type="ECO:0000256" key="16">
    <source>
        <dbReference type="RuleBase" id="RU003694"/>
    </source>
</evidence>
<sequence>MTNNRVVITGFGVVSPVGSDASNFWENLLAGQSGIGPVTLFDTEGFAVKIAGEVKDFDPLDYLDRKEARKMDRFVQFAIAAATQAVKHAELDMSKEDPTRVGVYVGSGIGGLGTLEEQHKTLLKKGPRRVSPFFIPMMIANMASGQVSMQIGAKGPNSAAISACATGTHSIGDAFKIIQRGDADVMIAGGTEATVLPMAFAGFSSMGALSTRNDDPQKASRPFDLERDGFVMGEGSGVLVLETLEHALNRGANIIAEVAGYGMTADAYHLTSPDPEGEGAARSMQIAINDAGLEPSDIDYINAHGTSTPLNDKFETLAIKRVFGEHVNHLAVSSTKSMTGHLLGAAGGVEAIATALALKEQMIPPTINYENPDPECDLDYVPNEARKTNVRAALSNSLGFGGHNATILLKVYEDA</sequence>
<organism evidence="18 19">
    <name type="scientific">Hazenella coriacea</name>
    <dbReference type="NCBI Taxonomy" id="1179467"/>
    <lineage>
        <taxon>Bacteria</taxon>
        <taxon>Bacillati</taxon>
        <taxon>Bacillota</taxon>
        <taxon>Bacilli</taxon>
        <taxon>Bacillales</taxon>
        <taxon>Thermoactinomycetaceae</taxon>
        <taxon>Hazenella</taxon>
    </lineage>
</organism>
<keyword evidence="5 14" id="KW-0444">Lipid biosynthesis</keyword>
<protein>
    <recommendedName>
        <fullName evidence="4 14">3-oxoacyl-[acyl-carrier-protein] synthase 2</fullName>
        <ecNumber evidence="3 14">2.3.1.179</ecNumber>
    </recommendedName>
</protein>
<evidence type="ECO:0000313" key="18">
    <source>
        <dbReference type="EMBL" id="TCS93112.1"/>
    </source>
</evidence>
<dbReference type="GO" id="GO:0006633">
    <property type="term" value="P:fatty acid biosynthetic process"/>
    <property type="evidence" value="ECO:0007669"/>
    <property type="project" value="UniProtKB-UniRule"/>
</dbReference>
<evidence type="ECO:0000256" key="6">
    <source>
        <dbReference type="ARBA" id="ARBA00022679"/>
    </source>
</evidence>
<dbReference type="PROSITE" id="PS00606">
    <property type="entry name" value="KS3_1"/>
    <property type="match status" value="1"/>
</dbReference>
<dbReference type="Pfam" id="PF00109">
    <property type="entry name" value="ketoacyl-synt"/>
    <property type="match status" value="1"/>
</dbReference>
<comment type="caution">
    <text evidence="18">The sequence shown here is derived from an EMBL/GenBank/DDBJ whole genome shotgun (WGS) entry which is preliminary data.</text>
</comment>
<evidence type="ECO:0000256" key="4">
    <source>
        <dbReference type="ARBA" id="ARBA00014657"/>
    </source>
</evidence>
<dbReference type="AlphaFoldDB" id="A0A4R3L1U0"/>
<reference evidence="18 19" key="1">
    <citation type="submission" date="2019-03" db="EMBL/GenBank/DDBJ databases">
        <title>Genomic Encyclopedia of Type Strains, Phase IV (KMG-IV): sequencing the most valuable type-strain genomes for metagenomic binning, comparative biology and taxonomic classification.</title>
        <authorList>
            <person name="Goeker M."/>
        </authorList>
    </citation>
    <scope>NUCLEOTIDE SEQUENCE [LARGE SCALE GENOMIC DNA]</scope>
    <source>
        <strain evidence="18 19">DSM 45707</strain>
    </source>
</reference>
<dbReference type="UniPathway" id="UPA00094"/>
<dbReference type="SUPFAM" id="SSF53901">
    <property type="entry name" value="Thiolase-like"/>
    <property type="match status" value="2"/>
</dbReference>
<keyword evidence="19" id="KW-1185">Reference proteome</keyword>
<feature type="domain" description="Ketosynthase family 3 (KS3)" evidence="17">
    <location>
        <begin position="3"/>
        <end position="411"/>
    </location>
</feature>
<dbReference type="InterPro" id="IPR014030">
    <property type="entry name" value="Ketoacyl_synth_N"/>
</dbReference>
<comment type="similarity">
    <text evidence="2 14 16">Belongs to the thiolase-like superfamily. Beta-ketoacyl-ACP synthases family.</text>
</comment>
<dbReference type="NCBIfam" id="TIGR03150">
    <property type="entry name" value="fabF"/>
    <property type="match status" value="1"/>
</dbReference>
<accession>A0A4R3L1U0</accession>
<dbReference type="EC" id="2.3.1.179" evidence="3 14"/>
<evidence type="ECO:0000256" key="9">
    <source>
        <dbReference type="ARBA" id="ARBA00023160"/>
    </source>
</evidence>
<keyword evidence="6 14" id="KW-0808">Transferase</keyword>
<evidence type="ECO:0000256" key="15">
    <source>
        <dbReference type="PIRSR" id="PIRSR000447-1"/>
    </source>
</evidence>
<evidence type="ECO:0000256" key="2">
    <source>
        <dbReference type="ARBA" id="ARBA00008467"/>
    </source>
</evidence>
<dbReference type="GO" id="GO:0005829">
    <property type="term" value="C:cytosol"/>
    <property type="evidence" value="ECO:0007669"/>
    <property type="project" value="TreeGrafter"/>
</dbReference>
<dbReference type="PROSITE" id="PS52004">
    <property type="entry name" value="KS3_2"/>
    <property type="match status" value="1"/>
</dbReference>
<dbReference type="FunFam" id="3.40.47.10:FF:000009">
    <property type="entry name" value="3-oxoacyl-[acyl-carrier-protein] synthase 2"/>
    <property type="match status" value="1"/>
</dbReference>
<comment type="catalytic activity">
    <reaction evidence="13 14">
        <text>a fatty acyl-[ACP] + malonyl-[ACP] + H(+) = a 3-oxoacyl-[ACP] + holo-[ACP] + CO2</text>
        <dbReference type="Rhea" id="RHEA:22836"/>
        <dbReference type="Rhea" id="RHEA-COMP:9623"/>
        <dbReference type="Rhea" id="RHEA-COMP:9685"/>
        <dbReference type="Rhea" id="RHEA-COMP:9916"/>
        <dbReference type="Rhea" id="RHEA-COMP:14125"/>
        <dbReference type="ChEBI" id="CHEBI:15378"/>
        <dbReference type="ChEBI" id="CHEBI:16526"/>
        <dbReference type="ChEBI" id="CHEBI:64479"/>
        <dbReference type="ChEBI" id="CHEBI:78449"/>
        <dbReference type="ChEBI" id="CHEBI:78776"/>
        <dbReference type="ChEBI" id="CHEBI:138651"/>
    </reaction>
</comment>
<dbReference type="PIRSF" id="PIRSF000447">
    <property type="entry name" value="KAS_II"/>
    <property type="match status" value="1"/>
</dbReference>
<proteinExistence type="inferred from homology"/>
<dbReference type="CDD" id="cd00834">
    <property type="entry name" value="KAS_I_II"/>
    <property type="match status" value="1"/>
</dbReference>
<dbReference type="PANTHER" id="PTHR11712:SF336">
    <property type="entry name" value="3-OXOACYL-[ACYL-CARRIER-PROTEIN] SYNTHASE, MITOCHONDRIAL"/>
    <property type="match status" value="1"/>
</dbReference>
<dbReference type="Pfam" id="PF02801">
    <property type="entry name" value="Ketoacyl-synt_C"/>
    <property type="match status" value="1"/>
</dbReference>